<gene>
    <name evidence="3" type="ORF">KH142_01570</name>
</gene>
<proteinExistence type="predicted"/>
<keyword evidence="2" id="KW-0732">Signal</keyword>
<evidence type="ECO:0000313" key="3">
    <source>
        <dbReference type="EMBL" id="MBS6940172.1"/>
    </source>
</evidence>
<feature type="transmembrane region" description="Helical" evidence="1">
    <location>
        <begin position="229"/>
        <end position="252"/>
    </location>
</feature>
<keyword evidence="1" id="KW-0472">Membrane</keyword>
<sequence>MPGTHRTIAAALLAAALLFAAPAAALAAESTGRTGIDGAAEALRNELEPSLLTFETLQKQRGTQRSIDISNARVQGLQDVMYDGNPVRPAITLKFEKETLVEGSDFDVVFGGDITNPGNVPVTVVGKGAYTGSIQTGFTILPGDLAYATIDVIADQVATGDELQPAPTVELDGKTLTEGVDYTVSYADNVEEGTASIVVTGIGNCTGQQHASFEVLEAPDDDAGGLAAALPFVAGPAAVAAVALGIVAFTLARRKNDEAARV</sequence>
<dbReference type="EMBL" id="JAGZSV010000014">
    <property type="protein sequence ID" value="MBS6940172.1"/>
    <property type="molecule type" value="Genomic_DNA"/>
</dbReference>
<accession>A0A943YYB4</accession>
<feature type="chain" id="PRO_5036818706" evidence="2">
    <location>
        <begin position="28"/>
        <end position="262"/>
    </location>
</feature>
<dbReference type="Proteomes" id="UP000727506">
    <property type="component" value="Unassembled WGS sequence"/>
</dbReference>
<comment type="caution">
    <text evidence="3">The sequence shown here is derived from an EMBL/GenBank/DDBJ whole genome shotgun (WGS) entry which is preliminary data.</text>
</comment>
<organism evidence="3 4">
    <name type="scientific">Slackia piriformis</name>
    <dbReference type="NCBI Taxonomy" id="626934"/>
    <lineage>
        <taxon>Bacteria</taxon>
        <taxon>Bacillati</taxon>
        <taxon>Actinomycetota</taxon>
        <taxon>Coriobacteriia</taxon>
        <taxon>Eggerthellales</taxon>
        <taxon>Eggerthellaceae</taxon>
        <taxon>Slackia</taxon>
    </lineage>
</organism>
<keyword evidence="1" id="KW-0812">Transmembrane</keyword>
<keyword evidence="1" id="KW-1133">Transmembrane helix</keyword>
<protein>
    <submittedName>
        <fullName evidence="3">Uncharacterized protein</fullName>
    </submittedName>
</protein>
<dbReference type="AlphaFoldDB" id="A0A943YYB4"/>
<evidence type="ECO:0000256" key="1">
    <source>
        <dbReference type="SAM" id="Phobius"/>
    </source>
</evidence>
<evidence type="ECO:0000313" key="4">
    <source>
        <dbReference type="Proteomes" id="UP000727506"/>
    </source>
</evidence>
<reference evidence="3" key="1">
    <citation type="submission" date="2021-02" db="EMBL/GenBank/DDBJ databases">
        <title>Infant gut strain persistence is associated with maternal origin, phylogeny, and functional potential including surface adhesion and iron acquisition.</title>
        <authorList>
            <person name="Lou Y.C."/>
        </authorList>
    </citation>
    <scope>NUCLEOTIDE SEQUENCE</scope>
    <source>
        <strain evidence="3">L2_039_000G1_dasL2_039_000G1_concoct_11</strain>
    </source>
</reference>
<name>A0A943YYB4_9ACTN</name>
<evidence type="ECO:0000256" key="2">
    <source>
        <dbReference type="SAM" id="SignalP"/>
    </source>
</evidence>
<feature type="signal peptide" evidence="2">
    <location>
        <begin position="1"/>
        <end position="27"/>
    </location>
</feature>